<comment type="similarity">
    <text evidence="2">Belongs to the G-protein coupled receptor 1 family.</text>
</comment>
<evidence type="ECO:0000256" key="5">
    <source>
        <dbReference type="ARBA" id="ARBA00022989"/>
    </source>
</evidence>
<evidence type="ECO:0000256" key="6">
    <source>
        <dbReference type="ARBA" id="ARBA00023040"/>
    </source>
</evidence>
<evidence type="ECO:0000256" key="8">
    <source>
        <dbReference type="ARBA" id="ARBA00023170"/>
    </source>
</evidence>
<evidence type="ECO:0000256" key="7">
    <source>
        <dbReference type="ARBA" id="ARBA00023136"/>
    </source>
</evidence>
<dbReference type="Gene3D" id="1.20.1070.10">
    <property type="entry name" value="Rhodopsin 7-helix transmembrane proteins"/>
    <property type="match status" value="1"/>
</dbReference>
<proteinExistence type="inferred from homology"/>
<dbReference type="PANTHER" id="PTHR46925">
    <property type="entry name" value="G-PROTEIN COUPLED RECEPTOR TKR-1-RELATED"/>
    <property type="match status" value="1"/>
</dbReference>
<dbReference type="EMBL" id="SDOV01000001">
    <property type="protein sequence ID" value="KAH7645918.1"/>
    <property type="molecule type" value="Genomic_DNA"/>
</dbReference>
<organism evidence="13">
    <name type="scientific">Dermatophagoides farinae</name>
    <name type="common">American house dust mite</name>
    <dbReference type="NCBI Taxonomy" id="6954"/>
    <lineage>
        <taxon>Eukaryota</taxon>
        <taxon>Metazoa</taxon>
        <taxon>Ecdysozoa</taxon>
        <taxon>Arthropoda</taxon>
        <taxon>Chelicerata</taxon>
        <taxon>Arachnida</taxon>
        <taxon>Acari</taxon>
        <taxon>Acariformes</taxon>
        <taxon>Sarcoptiformes</taxon>
        <taxon>Astigmata</taxon>
        <taxon>Psoroptidia</taxon>
        <taxon>Analgoidea</taxon>
        <taxon>Pyroglyphidae</taxon>
        <taxon>Dermatophagoidinae</taxon>
        <taxon>Dermatophagoides</taxon>
    </lineage>
</organism>
<dbReference type="PROSITE" id="PS50262">
    <property type="entry name" value="G_PROTEIN_RECEP_F1_2"/>
    <property type="match status" value="1"/>
</dbReference>
<feature type="transmembrane region" description="Helical" evidence="11">
    <location>
        <begin position="224"/>
        <end position="252"/>
    </location>
</feature>
<dbReference type="Pfam" id="PF00001">
    <property type="entry name" value="7tm_1"/>
    <property type="match status" value="2"/>
</dbReference>
<keyword evidence="9" id="KW-0807">Transducer</keyword>
<keyword evidence="6" id="KW-0297">G-protein coupled receptor</keyword>
<name>A0A9D4P813_DERFA</name>
<feature type="region of interest" description="Disordered" evidence="10">
    <location>
        <begin position="365"/>
        <end position="387"/>
    </location>
</feature>
<dbReference type="InterPro" id="IPR000276">
    <property type="entry name" value="GPCR_Rhodpsn"/>
</dbReference>
<feature type="transmembrane region" description="Helical" evidence="11">
    <location>
        <begin position="23"/>
        <end position="44"/>
    </location>
</feature>
<dbReference type="GO" id="GO:0004995">
    <property type="term" value="F:tachykinin receptor activity"/>
    <property type="evidence" value="ECO:0007669"/>
    <property type="project" value="InterPro"/>
</dbReference>
<dbReference type="SUPFAM" id="SSF81321">
    <property type="entry name" value="Family A G protein-coupled receptor-like"/>
    <property type="match status" value="1"/>
</dbReference>
<dbReference type="PANTHER" id="PTHR46925:SF2">
    <property type="entry name" value="G-PROTEIN COUPLED RECEPTOR TKR-1-RELATED"/>
    <property type="match status" value="1"/>
</dbReference>
<evidence type="ECO:0000256" key="2">
    <source>
        <dbReference type="ARBA" id="ARBA00010663"/>
    </source>
</evidence>
<comment type="caution">
    <text evidence="13">The sequence shown here is derived from an EMBL/GenBank/DDBJ whole genome shotgun (WGS) entry which is preliminary data.</text>
</comment>
<dbReference type="GO" id="GO:0005886">
    <property type="term" value="C:plasma membrane"/>
    <property type="evidence" value="ECO:0007669"/>
    <property type="project" value="UniProtKB-SubCell"/>
</dbReference>
<dbReference type="AlphaFoldDB" id="A0A9D4P813"/>
<sequence length="525" mass="60111">MKCGDRYYAIVHPLKPRQTKRRFFCSIGTIWASSILFSLPALLYSDTEELMQSLSAETFDEVEHNELSLLPFKSSNNNSTNESWLFTMNLLSTTETSVFNTIVDNATLNYLSNQLFQSTTTSTTTMTTTTTTTSAKNESIDPLGHGPHVFVRTLCIMRWPDGVSGFSTYEFLYNMAFLVFFYVIPVLTMVVALALMSRVLWPRELIGEHTTVPQNILIRSKRKVVCILICVISVFALCWLPYHSYFISIYWWPSLIKTPGIKHIYLAFYWFAMANSLFNPVILFAMNRRNNFHHHQHFHHSERQCNQSPKLSQQSAGQQFQLQQTQAIQTQSQQLEHRMNKAWTNQSNGIMSDVSLPVSLMTINTRHHHRAKPKSQPTQPRQPPLKTMKKVEFCCSKRNMHTSSDRSSDLFSEDNDQSLSRMTRLKSEASAVGSRIRNNLNNHYHCAQHKYDDDHHSCPTIFVTHSNHNKPIDGGDGDKSNGSQSLKMNISLSNIQPIKFHQSLVEKSLSVIMDDYPPNTDPVSV</sequence>
<feature type="domain" description="G-protein coupled receptors family 1 profile" evidence="12">
    <location>
        <begin position="1"/>
        <end position="283"/>
    </location>
</feature>
<gene>
    <name evidence="13" type="ORF">HUG17_1456</name>
</gene>
<dbReference type="InterPro" id="IPR017452">
    <property type="entry name" value="GPCR_Rhodpsn_7TM"/>
</dbReference>
<evidence type="ECO:0000256" key="9">
    <source>
        <dbReference type="ARBA" id="ARBA00023224"/>
    </source>
</evidence>
<protein>
    <submittedName>
        <fullName evidence="13">Tachykinin receptor-like protein</fullName>
    </submittedName>
</protein>
<evidence type="ECO:0000313" key="13">
    <source>
        <dbReference type="EMBL" id="KAH7645918.1"/>
    </source>
</evidence>
<keyword evidence="8 13" id="KW-0675">Receptor</keyword>
<keyword evidence="3" id="KW-1003">Cell membrane</keyword>
<dbReference type="Proteomes" id="UP000828236">
    <property type="component" value="Unassembled WGS sequence"/>
</dbReference>
<evidence type="ECO:0000256" key="3">
    <source>
        <dbReference type="ARBA" id="ARBA00022475"/>
    </source>
</evidence>
<evidence type="ECO:0000256" key="11">
    <source>
        <dbReference type="SAM" id="Phobius"/>
    </source>
</evidence>
<accession>A0A9D4P813</accession>
<keyword evidence="7 11" id="KW-0472">Membrane</keyword>
<reference evidence="13" key="2">
    <citation type="journal article" date="2021" name="World Allergy Organ. J.">
        <title>Chromosome-level assembly of Dermatophagoides farinae genome and transcriptome reveals two novel allergens Der f 37 and Der f 39.</title>
        <authorList>
            <person name="Chen J."/>
            <person name="Cai Z."/>
            <person name="Fan D."/>
            <person name="Hu J."/>
            <person name="Hou Y."/>
            <person name="He Y."/>
            <person name="Zhang Z."/>
            <person name="Zhao Z."/>
            <person name="Gao P."/>
            <person name="Hu W."/>
            <person name="Sun J."/>
            <person name="Li J."/>
            <person name="Ji K."/>
        </authorList>
    </citation>
    <scope>NUCLEOTIDE SEQUENCE</scope>
    <source>
        <strain evidence="13">JKM2019</strain>
    </source>
</reference>
<feature type="transmembrane region" description="Helical" evidence="11">
    <location>
        <begin position="264"/>
        <end position="286"/>
    </location>
</feature>
<evidence type="ECO:0000256" key="1">
    <source>
        <dbReference type="ARBA" id="ARBA00004651"/>
    </source>
</evidence>
<evidence type="ECO:0000259" key="12">
    <source>
        <dbReference type="PROSITE" id="PS50262"/>
    </source>
</evidence>
<dbReference type="InterPro" id="IPR001681">
    <property type="entry name" value="Neurokn_rcpt"/>
</dbReference>
<keyword evidence="5 11" id="KW-1133">Transmembrane helix</keyword>
<evidence type="ECO:0000256" key="10">
    <source>
        <dbReference type="SAM" id="MobiDB-lite"/>
    </source>
</evidence>
<reference evidence="13" key="1">
    <citation type="submission" date="2020-06" db="EMBL/GenBank/DDBJ databases">
        <authorList>
            <person name="Ji K."/>
            <person name="Li J."/>
        </authorList>
    </citation>
    <scope>NUCLEOTIDE SEQUENCE</scope>
    <source>
        <strain evidence="13">JKM2019</strain>
        <tissue evidence="13">Whole body</tissue>
    </source>
</reference>
<keyword evidence="4 11" id="KW-0812">Transmembrane</keyword>
<dbReference type="PRINTS" id="PR00237">
    <property type="entry name" value="GPCRRHODOPSN"/>
</dbReference>
<feature type="transmembrane region" description="Helical" evidence="11">
    <location>
        <begin position="171"/>
        <end position="195"/>
    </location>
</feature>
<comment type="subcellular location">
    <subcellularLocation>
        <location evidence="1">Cell membrane</location>
        <topology evidence="1">Multi-pass membrane protein</topology>
    </subcellularLocation>
</comment>
<evidence type="ECO:0000256" key="4">
    <source>
        <dbReference type="ARBA" id="ARBA00022692"/>
    </source>
</evidence>